<evidence type="ECO:0000313" key="3">
    <source>
        <dbReference type="EMBL" id="WEK40527.1"/>
    </source>
</evidence>
<dbReference type="PANTHER" id="PTHR34985:SF1">
    <property type="entry name" value="SLR0554 PROTEIN"/>
    <property type="match status" value="1"/>
</dbReference>
<dbReference type="Pfam" id="PF05272">
    <property type="entry name" value="VapE-like_dom"/>
    <property type="match status" value="1"/>
</dbReference>
<organism evidence="3 4">
    <name type="scientific">Candidatus Brevundimonas colombiensis</name>
    <dbReference type="NCBI Taxonomy" id="3121376"/>
    <lineage>
        <taxon>Bacteria</taxon>
        <taxon>Pseudomonadati</taxon>
        <taxon>Pseudomonadota</taxon>
        <taxon>Alphaproteobacteria</taxon>
        <taxon>Caulobacterales</taxon>
        <taxon>Caulobacteraceae</taxon>
        <taxon>Brevundimonas</taxon>
    </lineage>
</organism>
<dbReference type="Proteomes" id="UP001213664">
    <property type="component" value="Chromosome"/>
</dbReference>
<accession>A0AAJ5X1M3</accession>
<feature type="region of interest" description="Disordered" evidence="1">
    <location>
        <begin position="1"/>
        <end position="21"/>
    </location>
</feature>
<evidence type="ECO:0000313" key="4">
    <source>
        <dbReference type="Proteomes" id="UP001213664"/>
    </source>
</evidence>
<feature type="domain" description="Virulence-associated protein E-like" evidence="2">
    <location>
        <begin position="105"/>
        <end position="324"/>
    </location>
</feature>
<dbReference type="EMBL" id="CP119326">
    <property type="protein sequence ID" value="WEK40527.1"/>
    <property type="molecule type" value="Genomic_DNA"/>
</dbReference>
<evidence type="ECO:0000259" key="2">
    <source>
        <dbReference type="Pfam" id="PF05272"/>
    </source>
</evidence>
<protein>
    <submittedName>
        <fullName evidence="3">VapE family protein</fullName>
    </submittedName>
</protein>
<dbReference type="PANTHER" id="PTHR34985">
    <property type="entry name" value="SLR0554 PROTEIN"/>
    <property type="match status" value="1"/>
</dbReference>
<name>A0AAJ5X1M3_9CAUL</name>
<dbReference type="InterPro" id="IPR007936">
    <property type="entry name" value="VapE-like_dom"/>
</dbReference>
<evidence type="ECO:0000256" key="1">
    <source>
        <dbReference type="SAM" id="MobiDB-lite"/>
    </source>
</evidence>
<proteinExistence type="predicted"/>
<gene>
    <name evidence="3" type="ORF">P0Y50_02660</name>
</gene>
<dbReference type="AlphaFoldDB" id="A0AAJ5X1M3"/>
<sequence>MSERNDIGPFPDRPPPRSDRPPATIANVEHLLKYAGIRVRYNEVSKRDEILIPGKQGSQDNVDNVTLTYIISLAAEHHIPTGNVPGFVEAIANKNAYNPIRDWINSRRWDGLDRLPAVYETVVQAAGYPDSLKHVILRKWLRSVSAAATRPSFRSRGVLTLQGAQGAGKSSWIKALISDPDLADRMIKLGHHMDPSNKDSLIGAIGFAITEIGELDSSFKKDIARLKGFLTDDTDRVRRPYDRRESSYPRRTVFAATVNEHQFLQDPTGNTRFWTIPIASLNWRHEIDMQQVFAQLAQEVEGGETWWLADHEERQLNELNSRHSTASPVAERLAEMVDIDRIGSEGLDAMSATQVLEWLQLPQTNQMAREAGAALRGLLGDPKKIKGAMKWRVPIRTDDGFSPPKPWVKPS</sequence>
<reference evidence="3" key="1">
    <citation type="submission" date="2023-03" db="EMBL/GenBank/DDBJ databases">
        <title>Andean soil-derived lignocellulolytic bacterial consortium as a source of novel taxa and putative plastic-active enzymes.</title>
        <authorList>
            <person name="Diaz-Garcia L."/>
            <person name="Chuvochina M."/>
            <person name="Feuerriegel G."/>
            <person name="Bunk B."/>
            <person name="Sproer C."/>
            <person name="Streit W.R."/>
            <person name="Rodriguez L.M."/>
            <person name="Overmann J."/>
            <person name="Jimenez D.J."/>
        </authorList>
    </citation>
    <scope>NUCLEOTIDE SEQUENCE</scope>
    <source>
        <strain evidence="3">MAG 833</strain>
    </source>
</reference>